<accession>C4JHP8</accession>
<evidence type="ECO:0000313" key="2">
    <source>
        <dbReference type="EMBL" id="EEP77885.1"/>
    </source>
</evidence>
<dbReference type="GeneID" id="8437519"/>
<feature type="compositionally biased region" description="Low complexity" evidence="1">
    <location>
        <begin position="200"/>
        <end position="210"/>
    </location>
</feature>
<evidence type="ECO:0000256" key="1">
    <source>
        <dbReference type="SAM" id="MobiDB-lite"/>
    </source>
</evidence>
<organism evidence="2 3">
    <name type="scientific">Uncinocarpus reesii (strain UAMH 1704)</name>
    <dbReference type="NCBI Taxonomy" id="336963"/>
    <lineage>
        <taxon>Eukaryota</taxon>
        <taxon>Fungi</taxon>
        <taxon>Dikarya</taxon>
        <taxon>Ascomycota</taxon>
        <taxon>Pezizomycotina</taxon>
        <taxon>Eurotiomycetes</taxon>
        <taxon>Eurotiomycetidae</taxon>
        <taxon>Onygenales</taxon>
        <taxon>Onygenaceae</taxon>
        <taxon>Uncinocarpus</taxon>
    </lineage>
</organism>
<dbReference type="InParanoid" id="C4JHP8"/>
<feature type="region of interest" description="Disordered" evidence="1">
    <location>
        <begin position="77"/>
        <end position="99"/>
    </location>
</feature>
<feature type="region of interest" description="Disordered" evidence="1">
    <location>
        <begin position="119"/>
        <end position="148"/>
    </location>
</feature>
<dbReference type="RefSeq" id="XP_002543218.1">
    <property type="nucleotide sequence ID" value="XM_002543172.1"/>
</dbReference>
<protein>
    <submittedName>
        <fullName evidence="2">Uncharacterized protein</fullName>
    </submittedName>
</protein>
<dbReference type="AlphaFoldDB" id="C4JHP8"/>
<feature type="compositionally biased region" description="Basic and acidic residues" evidence="1">
    <location>
        <begin position="85"/>
        <end position="94"/>
    </location>
</feature>
<evidence type="ECO:0000313" key="3">
    <source>
        <dbReference type="Proteomes" id="UP000002058"/>
    </source>
</evidence>
<dbReference type="HOGENOM" id="CLU_1035097_0_0_1"/>
<gene>
    <name evidence="2" type="ORF">UREG_02734</name>
</gene>
<keyword evidence="3" id="KW-1185">Reference proteome</keyword>
<dbReference type="EMBL" id="CH476615">
    <property type="protein sequence ID" value="EEP77885.1"/>
    <property type="molecule type" value="Genomic_DNA"/>
</dbReference>
<feature type="compositionally biased region" description="Basic and acidic residues" evidence="1">
    <location>
        <begin position="126"/>
        <end position="148"/>
    </location>
</feature>
<proteinExistence type="predicted"/>
<dbReference type="Proteomes" id="UP000002058">
    <property type="component" value="Unassembled WGS sequence"/>
</dbReference>
<feature type="region of interest" description="Disordered" evidence="1">
    <location>
        <begin position="199"/>
        <end position="220"/>
    </location>
</feature>
<dbReference type="VEuPathDB" id="FungiDB:UREG_02734"/>
<name>C4JHP8_UNCRE</name>
<dbReference type="KEGG" id="ure:UREG_02734"/>
<sequence length="269" mass="29189">MSFTVFVGNWKYWAKIRPHGEEHHECKGGIEARQITPAKESEDFGGIGHAADQETQAKLQSRDVAIYSCGPLIAAEKPGNQESIDDLREDHGGGHESNLTIGRVRGHIAWLTTRACGNRGSNSRVGSDEGRGEEYTRCDDGARREPGKPTEHVARCASIVVLRGGTESKCGLANKILQCLRFRDYKILTFVPHPTRKPVAATPSAGASPAGRGGYDGSNDGAIKDTGTILDAIPSTIGIFSKPGRPMHPDNKLDMPKTLPLCWRRPEEP</sequence>
<reference evidence="3" key="1">
    <citation type="journal article" date="2009" name="Genome Res.">
        <title>Comparative genomic analyses of the human fungal pathogens Coccidioides and their relatives.</title>
        <authorList>
            <person name="Sharpton T.J."/>
            <person name="Stajich J.E."/>
            <person name="Rounsley S.D."/>
            <person name="Gardner M.J."/>
            <person name="Wortman J.R."/>
            <person name="Jordar V.S."/>
            <person name="Maiti R."/>
            <person name="Kodira C.D."/>
            <person name="Neafsey D.E."/>
            <person name="Zeng Q."/>
            <person name="Hung C.-Y."/>
            <person name="McMahan C."/>
            <person name="Muszewska A."/>
            <person name="Grynberg M."/>
            <person name="Mandel M.A."/>
            <person name="Kellner E.M."/>
            <person name="Barker B.M."/>
            <person name="Galgiani J.N."/>
            <person name="Orbach M.J."/>
            <person name="Kirkland T.N."/>
            <person name="Cole G.T."/>
            <person name="Henn M.R."/>
            <person name="Birren B.W."/>
            <person name="Taylor J.W."/>
        </authorList>
    </citation>
    <scope>NUCLEOTIDE SEQUENCE [LARGE SCALE GENOMIC DNA]</scope>
    <source>
        <strain evidence="3">UAMH 1704</strain>
    </source>
</reference>